<keyword evidence="3" id="KW-0949">S-adenosyl-L-methionine</keyword>
<dbReference type="InterPro" id="IPR029063">
    <property type="entry name" value="SAM-dependent_MTases_sf"/>
</dbReference>
<proteinExistence type="predicted"/>
<keyword evidence="1 5" id="KW-0489">Methyltransferase</keyword>
<dbReference type="AlphaFoldDB" id="A0A1H6GVF3"/>
<evidence type="ECO:0000256" key="1">
    <source>
        <dbReference type="ARBA" id="ARBA00022603"/>
    </source>
</evidence>
<sequence length="337" mass="35930">MSDALNALFHPFAKGLLPRPQPGRGVFLRAEGPLDPDWRNALLCEQSFKPAYEALHRDGGTVVPELTGDGYDLGLCLLTKHKTETLANLGRAWAALRPGGVLVCAGGNDVGAASIERALKTAIGGVSSLSKSHCKVFWAERGDTVPPALAAWADAGQMQQGTETGCWSRPGLYNWNKVDAGSALLVEHFPADLSGRVADLGAGWGYLSLALLARAPQIASLDLFEAEWHAVEAAKANLAHPPGSARLGFHWHDVAAGLPRAAFEWVVMNPPFHQGKATDIDLGRAFIANAAAALVPGGRLLFVANRQLPYEPVVAAHFRSQTTRAETGLYKVIEARV</sequence>
<evidence type="ECO:0000256" key="3">
    <source>
        <dbReference type="ARBA" id="ARBA00022691"/>
    </source>
</evidence>
<feature type="domain" description="Methyltransferase small" evidence="4">
    <location>
        <begin position="167"/>
        <end position="333"/>
    </location>
</feature>
<evidence type="ECO:0000313" key="6">
    <source>
        <dbReference type="Proteomes" id="UP000182983"/>
    </source>
</evidence>
<dbReference type="Pfam" id="PF05175">
    <property type="entry name" value="MTS"/>
    <property type="match status" value="1"/>
</dbReference>
<organism evidence="5 6">
    <name type="scientific">Magnetospirillum fulvum</name>
    <name type="common">Rhodospirillum fulvum</name>
    <dbReference type="NCBI Taxonomy" id="1082"/>
    <lineage>
        <taxon>Bacteria</taxon>
        <taxon>Pseudomonadati</taxon>
        <taxon>Pseudomonadota</taxon>
        <taxon>Alphaproteobacteria</taxon>
        <taxon>Rhodospirillales</taxon>
        <taxon>Rhodospirillaceae</taxon>
        <taxon>Magnetospirillum</taxon>
    </lineage>
</organism>
<dbReference type="RefSeq" id="WP_074764810.1">
    <property type="nucleotide sequence ID" value="NZ_FNWO01000001.1"/>
</dbReference>
<evidence type="ECO:0000256" key="2">
    <source>
        <dbReference type="ARBA" id="ARBA00022679"/>
    </source>
</evidence>
<name>A0A1H6GVF3_MAGFU</name>
<accession>A0A1H6GVF3</accession>
<keyword evidence="6" id="KW-1185">Reference proteome</keyword>
<keyword evidence="2 5" id="KW-0808">Transferase</keyword>
<dbReference type="Proteomes" id="UP000182983">
    <property type="component" value="Unassembled WGS sequence"/>
</dbReference>
<dbReference type="OrthoDB" id="9816072at2"/>
<dbReference type="InterPro" id="IPR046977">
    <property type="entry name" value="RsmC/RlmG"/>
</dbReference>
<gene>
    <name evidence="5" type="ORF">SAMN04244559_00307</name>
</gene>
<evidence type="ECO:0000313" key="5">
    <source>
        <dbReference type="EMBL" id="SEH25804.1"/>
    </source>
</evidence>
<dbReference type="GO" id="GO:0032259">
    <property type="term" value="P:methylation"/>
    <property type="evidence" value="ECO:0007669"/>
    <property type="project" value="UniProtKB-KW"/>
</dbReference>
<dbReference type="InterPro" id="IPR007848">
    <property type="entry name" value="Small_mtfrase_dom"/>
</dbReference>
<dbReference type="Gene3D" id="3.40.50.150">
    <property type="entry name" value="Vaccinia Virus protein VP39"/>
    <property type="match status" value="2"/>
</dbReference>
<dbReference type="EMBL" id="FNWO01000001">
    <property type="protein sequence ID" value="SEH25804.1"/>
    <property type="molecule type" value="Genomic_DNA"/>
</dbReference>
<dbReference type="PANTHER" id="PTHR47816:SF4">
    <property type="entry name" value="RIBOSOMAL RNA SMALL SUBUNIT METHYLTRANSFERASE C"/>
    <property type="match status" value="1"/>
</dbReference>
<evidence type="ECO:0000259" key="4">
    <source>
        <dbReference type="Pfam" id="PF05175"/>
    </source>
</evidence>
<reference evidence="6" key="1">
    <citation type="submission" date="2016-10" db="EMBL/GenBank/DDBJ databases">
        <authorList>
            <person name="Varghese N."/>
            <person name="Submissions S."/>
        </authorList>
    </citation>
    <scope>NUCLEOTIDE SEQUENCE [LARGE SCALE GENOMIC DNA]</scope>
    <source>
        <strain evidence="6">DSM 13234</strain>
    </source>
</reference>
<protein>
    <submittedName>
        <fullName evidence="5">16S rRNA (Guanine1207-N2)-methyltransferase</fullName>
    </submittedName>
</protein>
<dbReference type="PANTHER" id="PTHR47816">
    <property type="entry name" value="RIBOSOMAL RNA SMALL SUBUNIT METHYLTRANSFERASE C"/>
    <property type="match status" value="1"/>
</dbReference>
<dbReference type="GO" id="GO:0008757">
    <property type="term" value="F:S-adenosylmethionine-dependent methyltransferase activity"/>
    <property type="evidence" value="ECO:0007669"/>
    <property type="project" value="InterPro"/>
</dbReference>
<dbReference type="SUPFAM" id="SSF53335">
    <property type="entry name" value="S-adenosyl-L-methionine-dependent methyltransferases"/>
    <property type="match status" value="1"/>
</dbReference>